<dbReference type="Proteomes" id="UP000037326">
    <property type="component" value="Unassembled WGS sequence"/>
</dbReference>
<proteinExistence type="predicted"/>
<gene>
    <name evidence="1" type="ORF">ACZ11_13520</name>
</gene>
<evidence type="ECO:0000313" key="2">
    <source>
        <dbReference type="Proteomes" id="UP000037326"/>
    </source>
</evidence>
<protein>
    <submittedName>
        <fullName evidence="1">Uncharacterized protein</fullName>
    </submittedName>
</protein>
<dbReference type="EMBL" id="LFXJ01000005">
    <property type="protein sequence ID" value="KMY33082.1"/>
    <property type="molecule type" value="Genomic_DNA"/>
</dbReference>
<evidence type="ECO:0000313" key="1">
    <source>
        <dbReference type="EMBL" id="KMY33082.1"/>
    </source>
</evidence>
<name>A0A0K9FFR4_9BACI</name>
<dbReference type="RefSeq" id="WP_049666868.1">
    <property type="nucleotide sequence ID" value="NZ_LFXJ01000005.1"/>
</dbReference>
<dbReference type="PATRIC" id="fig|582475.4.peg.2364"/>
<accession>A0A0K9FFR4</accession>
<dbReference type="AlphaFoldDB" id="A0A0K9FFR4"/>
<dbReference type="GeneID" id="96601558"/>
<organism evidence="1 2">
    <name type="scientific">Lysinibacillus xylanilyticus</name>
    <dbReference type="NCBI Taxonomy" id="582475"/>
    <lineage>
        <taxon>Bacteria</taxon>
        <taxon>Bacillati</taxon>
        <taxon>Bacillota</taxon>
        <taxon>Bacilli</taxon>
        <taxon>Bacillales</taxon>
        <taxon>Bacillaceae</taxon>
        <taxon>Lysinibacillus</taxon>
    </lineage>
</organism>
<reference evidence="2" key="1">
    <citation type="submission" date="2015-07" db="EMBL/GenBank/DDBJ databases">
        <authorList>
            <consortium name="Consortium for Microbial Forensics and Genomics (microFORGE)"/>
            <person name="Knight B.M."/>
            <person name="Roberts D.P."/>
            <person name="Lin D."/>
            <person name="Hari K."/>
            <person name="Fletcher J."/>
            <person name="Melcher U."/>
            <person name="Blagden T."/>
            <person name="Winegar R.A."/>
        </authorList>
    </citation>
    <scope>NUCLEOTIDE SEQUENCE [LARGE SCALE GENOMIC DNA]</scope>
    <source>
        <strain evidence="2">DSM 23493</strain>
    </source>
</reference>
<sequence>MIYTKYAESVYKKYGVIVVKDSMSNKWRLVQEEDAFVYSKKFHSKTAAQKYLDELIGNIIMIIMN</sequence>
<comment type="caution">
    <text evidence="1">The sequence shown here is derived from an EMBL/GenBank/DDBJ whole genome shotgun (WGS) entry which is preliminary data.</text>
</comment>